<feature type="domain" description="CobQ/CobB/MinD/ParA nucleotide binding" evidence="2">
    <location>
        <begin position="16"/>
        <end position="174"/>
    </location>
</feature>
<dbReference type="PIRSF" id="PIRSF009320">
    <property type="entry name" value="Nuc_binding_HP_1000"/>
    <property type="match status" value="1"/>
</dbReference>
<keyword evidence="1" id="KW-0732">Signal</keyword>
<organism evidence="3 4">
    <name type="scientific">Candidatus Rhodoblastus alkanivorans</name>
    <dbReference type="NCBI Taxonomy" id="2954117"/>
    <lineage>
        <taxon>Bacteria</taxon>
        <taxon>Pseudomonadati</taxon>
        <taxon>Pseudomonadota</taxon>
        <taxon>Alphaproteobacteria</taxon>
        <taxon>Hyphomicrobiales</taxon>
        <taxon>Rhodoblastaceae</taxon>
        <taxon>Rhodoblastus</taxon>
    </lineage>
</organism>
<dbReference type="InterPro" id="IPR002586">
    <property type="entry name" value="CobQ/CobB/MinD/ParA_Nub-bd_dom"/>
</dbReference>
<dbReference type="Proteomes" id="UP001139104">
    <property type="component" value="Unassembled WGS sequence"/>
</dbReference>
<evidence type="ECO:0000259" key="2">
    <source>
        <dbReference type="Pfam" id="PF01656"/>
    </source>
</evidence>
<dbReference type="PANTHER" id="PTHR13696:SF96">
    <property type="entry name" value="COBQ_COBB_MIND_PARA NUCLEOTIDE BINDING DOMAIN-CONTAINING PROTEIN"/>
    <property type="match status" value="1"/>
</dbReference>
<reference evidence="3" key="1">
    <citation type="journal article" date="2022" name="ISME J.">
        <title>Identification of active gaseous-alkane degraders at natural gas seeps.</title>
        <authorList>
            <person name="Farhan Ul Haque M."/>
            <person name="Hernandez M."/>
            <person name="Crombie A.T."/>
            <person name="Murrell J.C."/>
        </authorList>
    </citation>
    <scope>NUCLEOTIDE SEQUENCE</scope>
    <source>
        <strain evidence="3">PC2</strain>
    </source>
</reference>
<dbReference type="InterPro" id="IPR027417">
    <property type="entry name" value="P-loop_NTPase"/>
</dbReference>
<keyword evidence="4" id="KW-1185">Reference proteome</keyword>
<proteinExistence type="predicted"/>
<sequence length="219" mass="22484">MKASLIAAIAASMKVLAILSQKGGAGKTTLALHIAAAAEAAGKPCAVIDLDPQASAAGWKDTRADEAPVVVALPHTRLAAGLQAAKEGGAKLCIIDTAPHAEAAAMAAARAADLILIPCRAGILDLRAIGTTAEFVKLAGKRAFVVLNALPPRASHILSDAREAVAVHGIDVAPVTLQQRAAYGHALTAGQTAPEYEPQGKAAEEVADLRKWLFFELKL</sequence>
<dbReference type="PANTHER" id="PTHR13696">
    <property type="entry name" value="P-LOOP CONTAINING NUCLEOSIDE TRIPHOSPHATE HYDROLASE"/>
    <property type="match status" value="1"/>
</dbReference>
<evidence type="ECO:0000313" key="4">
    <source>
        <dbReference type="Proteomes" id="UP001139104"/>
    </source>
</evidence>
<name>A0ABS9ZBH3_9HYPH</name>
<evidence type="ECO:0000256" key="1">
    <source>
        <dbReference type="SAM" id="SignalP"/>
    </source>
</evidence>
<comment type="caution">
    <text evidence="3">The sequence shown here is derived from an EMBL/GenBank/DDBJ whole genome shotgun (WGS) entry which is preliminary data.</text>
</comment>
<dbReference type="RefSeq" id="WP_243069095.1">
    <property type="nucleotide sequence ID" value="NZ_JAIVFP010000004.1"/>
</dbReference>
<dbReference type="EMBL" id="JAIVFP010000004">
    <property type="protein sequence ID" value="MCI4685078.1"/>
    <property type="molecule type" value="Genomic_DNA"/>
</dbReference>
<accession>A0ABS9ZBH3</accession>
<feature type="signal peptide" evidence="1">
    <location>
        <begin position="1"/>
        <end position="17"/>
    </location>
</feature>
<feature type="chain" id="PRO_5045445617" evidence="1">
    <location>
        <begin position="18"/>
        <end position="219"/>
    </location>
</feature>
<dbReference type="InterPro" id="IPR050678">
    <property type="entry name" value="DNA_Partitioning_ATPase"/>
</dbReference>
<dbReference type="SUPFAM" id="SSF52540">
    <property type="entry name" value="P-loop containing nucleoside triphosphate hydrolases"/>
    <property type="match status" value="1"/>
</dbReference>
<dbReference type="Pfam" id="PF01656">
    <property type="entry name" value="CbiA"/>
    <property type="match status" value="1"/>
</dbReference>
<dbReference type="Gene3D" id="3.40.50.300">
    <property type="entry name" value="P-loop containing nucleotide triphosphate hydrolases"/>
    <property type="match status" value="1"/>
</dbReference>
<gene>
    <name evidence="3" type="ORF">K2U94_20345</name>
</gene>
<evidence type="ECO:0000313" key="3">
    <source>
        <dbReference type="EMBL" id="MCI4685078.1"/>
    </source>
</evidence>
<dbReference type="CDD" id="cd02042">
    <property type="entry name" value="ParAB_family"/>
    <property type="match status" value="1"/>
</dbReference>
<protein>
    <submittedName>
        <fullName evidence="3">AAA family ATPase</fullName>
    </submittedName>
</protein>